<proteinExistence type="predicted"/>
<feature type="non-terminal residue" evidence="1">
    <location>
        <position position="502"/>
    </location>
</feature>
<name>A0A843T7V2_COLES</name>
<dbReference type="Proteomes" id="UP000652761">
    <property type="component" value="Unassembled WGS sequence"/>
</dbReference>
<accession>A0A843T7V2</accession>
<gene>
    <name evidence="1" type="ORF">Taro_000388</name>
</gene>
<comment type="caution">
    <text evidence="1">The sequence shown here is derived from an EMBL/GenBank/DDBJ whole genome shotgun (WGS) entry which is preliminary data.</text>
</comment>
<dbReference type="EMBL" id="NMUH01000008">
    <property type="protein sequence ID" value="MQL68158.1"/>
    <property type="molecule type" value="Genomic_DNA"/>
</dbReference>
<protein>
    <submittedName>
        <fullName evidence="1">Uncharacterized protein</fullName>
    </submittedName>
</protein>
<organism evidence="1 2">
    <name type="scientific">Colocasia esculenta</name>
    <name type="common">Wild taro</name>
    <name type="synonym">Arum esculentum</name>
    <dbReference type="NCBI Taxonomy" id="4460"/>
    <lineage>
        <taxon>Eukaryota</taxon>
        <taxon>Viridiplantae</taxon>
        <taxon>Streptophyta</taxon>
        <taxon>Embryophyta</taxon>
        <taxon>Tracheophyta</taxon>
        <taxon>Spermatophyta</taxon>
        <taxon>Magnoliopsida</taxon>
        <taxon>Liliopsida</taxon>
        <taxon>Araceae</taxon>
        <taxon>Aroideae</taxon>
        <taxon>Colocasieae</taxon>
        <taxon>Colocasia</taxon>
    </lineage>
</organism>
<evidence type="ECO:0000313" key="2">
    <source>
        <dbReference type="Proteomes" id="UP000652761"/>
    </source>
</evidence>
<feature type="non-terminal residue" evidence="1">
    <location>
        <position position="1"/>
    </location>
</feature>
<reference evidence="1" key="1">
    <citation type="submission" date="2017-07" db="EMBL/GenBank/DDBJ databases">
        <title>Taro Niue Genome Assembly and Annotation.</title>
        <authorList>
            <person name="Atibalentja N."/>
            <person name="Keating K."/>
            <person name="Fields C.J."/>
        </authorList>
    </citation>
    <scope>NUCLEOTIDE SEQUENCE</scope>
    <source>
        <strain evidence="1">Niue_2</strain>
        <tissue evidence="1">Leaf</tissue>
    </source>
</reference>
<dbReference type="AlphaFoldDB" id="A0A843T7V2"/>
<keyword evidence="2" id="KW-1185">Reference proteome</keyword>
<sequence>FCHGSVDTVPGSVDTRSESLKQFHEDRVHCVDTVPGSVDTSPSLQKTQLPDWDSVSTLKLGEMDGDVVDPPEDGGVAELDGDGGVLELREVLVGDLVAAVGDLPVEELRGLDVKGDVAAGCALGGQPLEVGCVDAEHPAGTVLHVDGLEGGAAAPVKVEVVEVLPGDDEELVGAPVQAEPLQQGAPGQQPLQRLHLGGVVGIPGDRRQMQRVQPPHQATLRHRQPHVRRVHAHERHLQYLFIANMFTTSLMLCLMCLSDMTLVTLEGGSFYCTGEKKGDVQVEKVSPSSRPGGSATTRRDSCLKYYLQIGGGVERRRQLHALPVVAHGEVGLLYLALHSVLDPPIGVVHVHEEVPKEAEALHVDGFPPLQHLVHEVCKLLHAHLVDPLHVLCWVVVVVLVSRKSRRGMEAQRSRQRVDSRLVRTTSTVVRQHRMRWRRPSGRALIRSSRRLAGLSIAGEVESQDLDLEQAADQLSFYKVAKKLFAEMPEEAMLSPLTMFPAW</sequence>
<evidence type="ECO:0000313" key="1">
    <source>
        <dbReference type="EMBL" id="MQL68158.1"/>
    </source>
</evidence>